<dbReference type="InterPro" id="IPR036188">
    <property type="entry name" value="FAD/NAD-bd_sf"/>
</dbReference>
<dbReference type="Gene3D" id="3.30.9.10">
    <property type="entry name" value="D-Amino Acid Oxidase, subunit A, domain 2"/>
    <property type="match status" value="1"/>
</dbReference>
<dbReference type="AlphaFoldDB" id="A0A4R5BIB0"/>
<feature type="domain" description="FAD dependent oxidoreductase" evidence="1">
    <location>
        <begin position="36"/>
        <end position="399"/>
    </location>
</feature>
<keyword evidence="3" id="KW-1185">Reference proteome</keyword>
<organism evidence="2 3">
    <name type="scientific">Saccharopolyspora karakumensis</name>
    <dbReference type="NCBI Taxonomy" id="2530386"/>
    <lineage>
        <taxon>Bacteria</taxon>
        <taxon>Bacillati</taxon>
        <taxon>Actinomycetota</taxon>
        <taxon>Actinomycetes</taxon>
        <taxon>Pseudonocardiales</taxon>
        <taxon>Pseudonocardiaceae</taxon>
        <taxon>Saccharopolyspora</taxon>
    </lineage>
</organism>
<dbReference type="EMBL" id="SMLA01000053">
    <property type="protein sequence ID" value="TDD83462.1"/>
    <property type="molecule type" value="Genomic_DNA"/>
</dbReference>
<comment type="caution">
    <text evidence="2">The sequence shown here is derived from an EMBL/GenBank/DDBJ whole genome shotgun (WGS) entry which is preliminary data.</text>
</comment>
<accession>A0A4R5BIB0</accession>
<name>A0A4R5BIB0_9PSEU</name>
<dbReference type="InterPro" id="IPR006076">
    <property type="entry name" value="FAD-dep_OxRdtase"/>
</dbReference>
<reference evidence="2 3" key="1">
    <citation type="submission" date="2019-03" db="EMBL/GenBank/DDBJ databases">
        <title>Draft genome sequences of novel Actinobacteria.</title>
        <authorList>
            <person name="Sahin N."/>
            <person name="Ay H."/>
            <person name="Saygin H."/>
        </authorList>
    </citation>
    <scope>NUCLEOTIDE SEQUENCE [LARGE SCALE GENOMIC DNA]</scope>
    <source>
        <strain evidence="2 3">5K548</strain>
    </source>
</reference>
<evidence type="ECO:0000313" key="3">
    <source>
        <dbReference type="Proteomes" id="UP000294723"/>
    </source>
</evidence>
<protein>
    <submittedName>
        <fullName evidence="2">FAD-dependent oxidoreductase</fullName>
    </submittedName>
</protein>
<dbReference type="Proteomes" id="UP000294723">
    <property type="component" value="Unassembled WGS sequence"/>
</dbReference>
<dbReference type="GO" id="GO:0005737">
    <property type="term" value="C:cytoplasm"/>
    <property type="evidence" value="ECO:0007669"/>
    <property type="project" value="TreeGrafter"/>
</dbReference>
<dbReference type="PANTHER" id="PTHR13847:SF285">
    <property type="entry name" value="FAD DEPENDENT OXIDOREDUCTASE DOMAIN-CONTAINING PROTEIN"/>
    <property type="match status" value="1"/>
</dbReference>
<dbReference type="SUPFAM" id="SSF51905">
    <property type="entry name" value="FAD/NAD(P)-binding domain"/>
    <property type="match status" value="1"/>
</dbReference>
<evidence type="ECO:0000259" key="1">
    <source>
        <dbReference type="Pfam" id="PF01266"/>
    </source>
</evidence>
<gene>
    <name evidence="2" type="ORF">E1202_25460</name>
</gene>
<dbReference type="RefSeq" id="WP_132685662.1">
    <property type="nucleotide sequence ID" value="NZ_SMLA01000053.1"/>
</dbReference>
<proteinExistence type="predicted"/>
<sequence>MKDKIPASGTVYWLEQAMEADDQPACPPLSGNITADVVIVGGGYLGLWTAIDILENAPETRVVLLEAQSCGFGASGRNGGWATGWHDELDVLVRRFGVEEACRLAERSAWAIDRIGEVCDTYGIECDLRRQGATKAATTDVQMGKWQSALDACQQLGRSKYYVEVDGQELRRRTGSPLPLAGVSQTDGATLQPALLARGLRRVALKLGATIYEGTPMISLDRGYPARVGTPAGSVLAERVVLATGAWMASIPELRRAIVPIGSSIVVTEPLGERLLSRPFGNGEGIGDLRMSVHYMQVTPDGRLLFGRGGGPLGRAGQVQPALWHDPRTLRSIERDLRRWFPDLADARITHGWSGPVDRSPGHFPFIGKLGDHGTVHYATGLSGSGVAQSALLGRTLAHIVLGIEDDDTRSPITRGPVEYLPPEPFRSVGGLAVRAAVEYVEEAQERGKRLNVNGVLRKLIATTTPRLLEPRLRGSGK</sequence>
<dbReference type="Pfam" id="PF01266">
    <property type="entry name" value="DAO"/>
    <property type="match status" value="1"/>
</dbReference>
<dbReference type="PANTHER" id="PTHR13847">
    <property type="entry name" value="SARCOSINE DEHYDROGENASE-RELATED"/>
    <property type="match status" value="1"/>
</dbReference>
<evidence type="ECO:0000313" key="2">
    <source>
        <dbReference type="EMBL" id="TDD83462.1"/>
    </source>
</evidence>
<dbReference type="Gene3D" id="3.50.50.60">
    <property type="entry name" value="FAD/NAD(P)-binding domain"/>
    <property type="match status" value="1"/>
</dbReference>